<gene>
    <name evidence="1" type="ORF">OXX778_LOCUS22700</name>
</gene>
<keyword evidence="2" id="KW-1185">Reference proteome</keyword>
<name>A0A814RNA0_9BILA</name>
<evidence type="ECO:0000313" key="1">
    <source>
        <dbReference type="EMBL" id="CAF1136236.1"/>
    </source>
</evidence>
<sequence length="50" mass="5827">MNGLTAEPVKLYFKLLPHNTRTTQTNHVFCSNDENEHSMIIRYRSCSSKI</sequence>
<protein>
    <submittedName>
        <fullName evidence="1">Uncharacterized protein</fullName>
    </submittedName>
</protein>
<organism evidence="1 2">
    <name type="scientific">Brachionus calyciflorus</name>
    <dbReference type="NCBI Taxonomy" id="104777"/>
    <lineage>
        <taxon>Eukaryota</taxon>
        <taxon>Metazoa</taxon>
        <taxon>Spiralia</taxon>
        <taxon>Gnathifera</taxon>
        <taxon>Rotifera</taxon>
        <taxon>Eurotatoria</taxon>
        <taxon>Monogononta</taxon>
        <taxon>Pseudotrocha</taxon>
        <taxon>Ploima</taxon>
        <taxon>Brachionidae</taxon>
        <taxon>Brachionus</taxon>
    </lineage>
</organism>
<evidence type="ECO:0000313" key="2">
    <source>
        <dbReference type="Proteomes" id="UP000663879"/>
    </source>
</evidence>
<feature type="non-terminal residue" evidence="1">
    <location>
        <position position="50"/>
    </location>
</feature>
<dbReference type="EMBL" id="CAJNOC010010087">
    <property type="protein sequence ID" value="CAF1136236.1"/>
    <property type="molecule type" value="Genomic_DNA"/>
</dbReference>
<comment type="caution">
    <text evidence="1">The sequence shown here is derived from an EMBL/GenBank/DDBJ whole genome shotgun (WGS) entry which is preliminary data.</text>
</comment>
<accession>A0A814RNA0</accession>
<proteinExistence type="predicted"/>
<dbReference type="AlphaFoldDB" id="A0A814RNA0"/>
<reference evidence="1" key="1">
    <citation type="submission" date="2021-02" db="EMBL/GenBank/DDBJ databases">
        <authorList>
            <person name="Nowell W R."/>
        </authorList>
    </citation>
    <scope>NUCLEOTIDE SEQUENCE</scope>
    <source>
        <strain evidence="1">Ploen Becks lab</strain>
    </source>
</reference>
<dbReference type="Proteomes" id="UP000663879">
    <property type="component" value="Unassembled WGS sequence"/>
</dbReference>